<organism evidence="3">
    <name type="scientific">Glycine soja</name>
    <name type="common">Wild soybean</name>
    <dbReference type="NCBI Taxonomy" id="3848"/>
    <lineage>
        <taxon>Eukaryota</taxon>
        <taxon>Viridiplantae</taxon>
        <taxon>Streptophyta</taxon>
        <taxon>Embryophyta</taxon>
        <taxon>Tracheophyta</taxon>
        <taxon>Spermatophyta</taxon>
        <taxon>Magnoliopsida</taxon>
        <taxon>eudicotyledons</taxon>
        <taxon>Gunneridae</taxon>
        <taxon>Pentapetalae</taxon>
        <taxon>rosids</taxon>
        <taxon>fabids</taxon>
        <taxon>Fabales</taxon>
        <taxon>Fabaceae</taxon>
        <taxon>Papilionoideae</taxon>
        <taxon>50 kb inversion clade</taxon>
        <taxon>NPAAA clade</taxon>
        <taxon>indigoferoid/millettioid clade</taxon>
        <taxon>Phaseoleae</taxon>
        <taxon>Glycine</taxon>
        <taxon>Glycine subgen. Soja</taxon>
    </lineage>
</organism>
<dbReference type="InterPro" id="IPR036291">
    <property type="entry name" value="NAD(P)-bd_dom_sf"/>
</dbReference>
<dbReference type="InterPro" id="IPR045309">
    <property type="entry name" value="ABA2-like"/>
</dbReference>
<evidence type="ECO:0000256" key="1">
    <source>
        <dbReference type="ARBA" id="ARBA00006484"/>
    </source>
</evidence>
<dbReference type="Proteomes" id="UP000053555">
    <property type="component" value="Unassembled WGS sequence"/>
</dbReference>
<proteinExistence type="inferred from homology"/>
<dbReference type="FunFam" id="3.40.50.720:FF:000084">
    <property type="entry name" value="Short-chain dehydrogenase reductase"/>
    <property type="match status" value="1"/>
</dbReference>
<dbReference type="PRINTS" id="PR00081">
    <property type="entry name" value="GDHRDH"/>
</dbReference>
<dbReference type="EMBL" id="KN649796">
    <property type="protein sequence ID" value="KHN33174.1"/>
    <property type="molecule type" value="Genomic_DNA"/>
</dbReference>
<comment type="similarity">
    <text evidence="1">Belongs to the short-chain dehydrogenases/reductases (SDR) family.</text>
</comment>
<dbReference type="Pfam" id="PF13561">
    <property type="entry name" value="adh_short_C2"/>
    <property type="match status" value="1"/>
</dbReference>
<dbReference type="CDD" id="cd05326">
    <property type="entry name" value="secoisolariciresinol-DH_like_SDR_c"/>
    <property type="match status" value="1"/>
</dbReference>
<reference evidence="3" key="1">
    <citation type="submission" date="2014-07" db="EMBL/GenBank/DDBJ databases">
        <title>Identification of a novel salt tolerance gene in wild soybean by whole-genome sequencing.</title>
        <authorList>
            <person name="Lam H.-M."/>
            <person name="Qi X."/>
            <person name="Li M.-W."/>
            <person name="Liu X."/>
            <person name="Xie M."/>
            <person name="Ni M."/>
            <person name="Xu X."/>
        </authorList>
    </citation>
    <scope>NUCLEOTIDE SEQUENCE [LARGE SCALE GENOMIC DNA]</scope>
    <source>
        <tissue evidence="3">Root</tissue>
    </source>
</reference>
<dbReference type="SUPFAM" id="SSF51735">
    <property type="entry name" value="NAD(P)-binding Rossmann-fold domains"/>
    <property type="match status" value="1"/>
</dbReference>
<dbReference type="AlphaFoldDB" id="A0A0B2RLH9"/>
<accession>A0A0B2RLH9</accession>
<protein>
    <submittedName>
        <fullName evidence="3">Momilactone A synthase</fullName>
        <ecNumber evidence="3">1.1.1.288</ecNumber>
    </submittedName>
</protein>
<dbReference type="PANTHER" id="PTHR43180">
    <property type="entry name" value="3-OXOACYL-(ACYL-CARRIER-PROTEIN) REDUCTASE (AFU_ORTHOLOGUE AFUA_6G11210)"/>
    <property type="match status" value="1"/>
</dbReference>
<dbReference type="GO" id="GO:0010301">
    <property type="term" value="F:xanthoxin dehydrogenase (NAD+) activity"/>
    <property type="evidence" value="ECO:0007669"/>
    <property type="project" value="UniProtKB-EC"/>
</dbReference>
<keyword evidence="2 3" id="KW-0560">Oxidoreductase</keyword>
<evidence type="ECO:0000313" key="3">
    <source>
        <dbReference type="EMBL" id="KHN33174.1"/>
    </source>
</evidence>
<gene>
    <name evidence="3" type="ORF">glysoja_039490</name>
</gene>
<sequence>MQLKAFPCYPIRLEETFKGALYTHFNGYEHLPFQACRLEGKVALITGGASGIGEATARLFLCHGAKVIIADIQDNLGHSLCQNLNSSDNNISYVHCDVTNDNDVQNAVNAAVSRHGKLDILFSNAGTVGRVSPSITALDNADLKRVFEVNVFGAFYAAKHAAKVMIPEKRGSIVLTSSVASVTHAVSPHAYTASKHAVVGLMKNLCVELGNHGIRVNCVSPYAVATPLMTRGTRMKKEMVEKVYSEAGNLKGVVLKEEDLAEAALFLASDESKYVSGVNLVVDGGYSVTNVSVKEAVRKFPGKPKL</sequence>
<dbReference type="NCBIfam" id="NF005559">
    <property type="entry name" value="PRK07231.1"/>
    <property type="match status" value="1"/>
</dbReference>
<dbReference type="PANTHER" id="PTHR43180:SF81">
    <property type="entry name" value="SHORT CHAIN ALCOHOL DEHYDROGENASE"/>
    <property type="match status" value="1"/>
</dbReference>
<dbReference type="PRINTS" id="PR00080">
    <property type="entry name" value="SDRFAMILY"/>
</dbReference>
<dbReference type="EC" id="1.1.1.288" evidence="3"/>
<dbReference type="InterPro" id="IPR002347">
    <property type="entry name" value="SDR_fam"/>
</dbReference>
<dbReference type="Gene3D" id="3.40.50.720">
    <property type="entry name" value="NAD(P)-binding Rossmann-like Domain"/>
    <property type="match status" value="1"/>
</dbReference>
<evidence type="ECO:0000256" key="2">
    <source>
        <dbReference type="ARBA" id="ARBA00023002"/>
    </source>
</evidence>
<name>A0A0B2RLH9_GLYSO</name>